<sequence>MAAETSSPAREPPTAPTRGRGRGGRGGRGRGRGGGRGASNAAVSKSTPASRGRGGTRRGRVKNFSDSRVQAAYERQRDLKATYQAVAFALKPALQELAERTVDDMLQKPDSHKQAKEYMPIVEELADRLDNRLRECDRRFDCDMNLAKHSFSAEKYVTEKEFQNGVSDILEQFYEGQENRLRILAALHSKDLPVDVRDDQYEYRVISDACLDNEFGIYECYKNGHLVPYPSRVIGTEMWRKYREAEATAPAPRESSAAPTPPTRGRGRGRGAGASAGIKRRALDQLDGQTTPKRSTRNMDDSQLLAPTPRAPAPMKGLLASAANVDDDPEAANGEEESVPASPEPPSLNGGTSFTSRAHSRQLAREKSPQLPKNIGEPDEYGIRSYMQRPSMRAMGINSRILAPRPFTFEDWEIGFRDSSNDASKGHTRAKRGKYLDTPNSNGIHYDLWCNGYDYSTTKPEDFDQKLVKKYGVHPTYGIFLPSSSNEPEPPNPYTMPGKPNLFIANPTGRISHGSRSFQSTTNERRSEEQPIRMKMKANLHRFCKLSDIDVEDVSIAEYVETDDELRSKSLGTAEKEFSSRPQFSETSSEVDEVESTPQEQPEQPDGGGLSAMSVLTYASAYVAAQEVIRAAPPTPKPARYDAIRDVFTDSKPDPPPAPESNIGLNFLAELCNVESRLPGSSGEEEPTPSSAAPIPAEPEVRTNIKREELPPVTSFNHGSINSRLSSQEPPPLYMHGQADRLPPPPSGHIHDRQGYPVPAATPQQDYKSSVLPPGPPHQDHGGYYRPPPIHSSAYPPDPRPIDPAYNPRRQSNYGVEASQQPAYGRMYWPTQSSPPGPAGAAVPSAHQVYHPPPPPSSSRISFSRGVSSEPLPPLRPPRGRTQSGPEEPPYDPNIRGSLHNSYYPPPSQPYHRGYPVLETHQPPSLQSMAGDRILPNPQQGNPPYMGSPPPAGYMPQILSPTFGGAPGLPGSMMQSPPGTPHGGPPGSAHRHRSTLSGSSDAGSNKYRKLQPAPVPAHRAWSNKPELKTIPYDHKETGSSAALPSSGPTLIRGWNVNQHRKRSRHEKHPDRTTVTKITTDQPNYKSIKFITPMTLPPLCPRKGMVHPQRPEVKMVVAKMPDEPLELENVSMYGFGAIPNLEASESSEAPLKRRLRPRKEKKREATSDAEVVILDIKSQPQRPKSSVAKSSSRARASSSRTNKRVLKPKPGDKSLPIEIMDGEKMSIASGHRATK</sequence>
<dbReference type="EMBL" id="JASWJB010000213">
    <property type="protein sequence ID" value="KAK2593407.1"/>
    <property type="molecule type" value="Genomic_DNA"/>
</dbReference>
<feature type="compositionally biased region" description="Low complexity" evidence="1">
    <location>
        <begin position="247"/>
        <end position="258"/>
    </location>
</feature>
<gene>
    <name evidence="2" type="ORF">QQS21_008895</name>
</gene>
<feature type="region of interest" description="Disordered" evidence="1">
    <location>
        <begin position="1"/>
        <end position="68"/>
    </location>
</feature>
<comment type="caution">
    <text evidence="2">The sequence shown here is derived from an EMBL/GenBank/DDBJ whole genome shotgun (WGS) entry which is preliminary data.</text>
</comment>
<feature type="region of interest" description="Disordered" evidence="1">
    <location>
        <begin position="571"/>
        <end position="612"/>
    </location>
</feature>
<organism evidence="2 3">
    <name type="scientific">Conoideocrella luteorostrata</name>
    <dbReference type="NCBI Taxonomy" id="1105319"/>
    <lineage>
        <taxon>Eukaryota</taxon>
        <taxon>Fungi</taxon>
        <taxon>Dikarya</taxon>
        <taxon>Ascomycota</taxon>
        <taxon>Pezizomycotina</taxon>
        <taxon>Sordariomycetes</taxon>
        <taxon>Hypocreomycetidae</taxon>
        <taxon>Hypocreales</taxon>
        <taxon>Clavicipitaceae</taxon>
        <taxon>Conoideocrella</taxon>
    </lineage>
</organism>
<evidence type="ECO:0000256" key="1">
    <source>
        <dbReference type="SAM" id="MobiDB-lite"/>
    </source>
</evidence>
<feature type="region of interest" description="Disordered" evidence="1">
    <location>
        <begin position="508"/>
        <end position="532"/>
    </location>
</feature>
<feature type="region of interest" description="Disordered" evidence="1">
    <location>
        <begin position="327"/>
        <end position="381"/>
    </location>
</feature>
<feature type="region of interest" description="Disordered" evidence="1">
    <location>
        <begin position="676"/>
        <end position="1026"/>
    </location>
</feature>
<protein>
    <submittedName>
        <fullName evidence="2">Uncharacterized protein</fullName>
    </submittedName>
</protein>
<feature type="region of interest" description="Disordered" evidence="1">
    <location>
        <begin position="245"/>
        <end position="315"/>
    </location>
</feature>
<keyword evidence="3" id="KW-1185">Reference proteome</keyword>
<dbReference type="Proteomes" id="UP001251528">
    <property type="component" value="Unassembled WGS sequence"/>
</dbReference>
<feature type="compositionally biased region" description="Polar residues" evidence="1">
    <location>
        <begin position="809"/>
        <end position="822"/>
    </location>
</feature>
<feature type="compositionally biased region" description="Polar residues" evidence="1">
    <location>
        <begin position="714"/>
        <end position="728"/>
    </location>
</feature>
<feature type="compositionally biased region" description="Basic and acidic residues" evidence="1">
    <location>
        <begin position="523"/>
        <end position="532"/>
    </location>
</feature>
<accession>A0AAJ0CKQ8</accession>
<dbReference type="AlphaFoldDB" id="A0AAJ0CKQ8"/>
<feature type="region of interest" description="Disordered" evidence="1">
    <location>
        <begin position="1144"/>
        <end position="1234"/>
    </location>
</feature>
<feature type="compositionally biased region" description="Acidic residues" evidence="1">
    <location>
        <begin position="327"/>
        <end position="338"/>
    </location>
</feature>
<proteinExistence type="predicted"/>
<name>A0AAJ0CKQ8_9HYPO</name>
<feature type="compositionally biased region" description="Basic residues" evidence="1">
    <location>
        <begin position="1151"/>
        <end position="1160"/>
    </location>
</feature>
<evidence type="ECO:0000313" key="2">
    <source>
        <dbReference type="EMBL" id="KAK2593407.1"/>
    </source>
</evidence>
<feature type="compositionally biased region" description="Low complexity" evidence="1">
    <location>
        <begin position="1183"/>
        <end position="1199"/>
    </location>
</feature>
<feature type="compositionally biased region" description="Basic residues" evidence="1">
    <location>
        <begin position="19"/>
        <end position="33"/>
    </location>
</feature>
<feature type="compositionally biased region" description="Basic and acidic residues" evidence="1">
    <location>
        <begin position="699"/>
        <end position="710"/>
    </location>
</feature>
<feature type="compositionally biased region" description="Low complexity" evidence="1">
    <location>
        <begin position="858"/>
        <end position="869"/>
    </location>
</feature>
<reference evidence="2" key="1">
    <citation type="submission" date="2023-06" db="EMBL/GenBank/DDBJ databases">
        <title>Conoideocrella luteorostrata (Hypocreales: Clavicipitaceae), a potential biocontrol fungus for elongate hemlock scale in United States Christmas tree production areas.</title>
        <authorList>
            <person name="Barrett H."/>
            <person name="Lovett B."/>
            <person name="Macias A.M."/>
            <person name="Stajich J.E."/>
            <person name="Kasson M.T."/>
        </authorList>
    </citation>
    <scope>NUCLEOTIDE SEQUENCE</scope>
    <source>
        <strain evidence="2">ARSEF 14590</strain>
    </source>
</reference>
<evidence type="ECO:0000313" key="3">
    <source>
        <dbReference type="Proteomes" id="UP001251528"/>
    </source>
</evidence>